<name>A0A4R4ENL1_9BACL</name>
<dbReference type="Proteomes" id="UP000295418">
    <property type="component" value="Unassembled WGS sequence"/>
</dbReference>
<feature type="site" description="Transition state stabilizer" evidence="3">
    <location>
        <position position="162"/>
    </location>
</feature>
<dbReference type="Pfam" id="PF01979">
    <property type="entry name" value="Amidohydro_1"/>
    <property type="match status" value="1"/>
</dbReference>
<accession>A0A4R4ENL1</accession>
<evidence type="ECO:0000313" key="6">
    <source>
        <dbReference type="Proteomes" id="UP000295418"/>
    </source>
</evidence>
<comment type="caution">
    <text evidence="5">The sequence shown here is derived from an EMBL/GenBank/DDBJ whole genome shotgun (WGS) entry which is preliminary data.</text>
</comment>
<dbReference type="GO" id="GO:0019213">
    <property type="term" value="F:deacetylase activity"/>
    <property type="evidence" value="ECO:0007669"/>
    <property type="project" value="InterPro"/>
</dbReference>
<evidence type="ECO:0000259" key="4">
    <source>
        <dbReference type="Pfam" id="PF01979"/>
    </source>
</evidence>
<dbReference type="SUPFAM" id="SSF51556">
    <property type="entry name" value="Metallo-dependent hydrolases"/>
    <property type="match status" value="1"/>
</dbReference>
<dbReference type="InterPro" id="IPR006680">
    <property type="entry name" value="Amidohydro-rel"/>
</dbReference>
<evidence type="ECO:0000256" key="1">
    <source>
        <dbReference type="PIRSR" id="PIRSR039004-1"/>
    </source>
</evidence>
<dbReference type="NCBIfam" id="NF006689">
    <property type="entry name" value="PRK09237.1"/>
    <property type="match status" value="1"/>
</dbReference>
<feature type="binding site" evidence="1">
    <location>
        <position position="216"/>
    </location>
    <ligand>
        <name>Zn(2+)</name>
        <dbReference type="ChEBI" id="CHEBI:29105"/>
        <label>2</label>
    </ligand>
</feature>
<keyword evidence="5" id="KW-0378">Hydrolase</keyword>
<dbReference type="GO" id="GO:0046872">
    <property type="term" value="F:metal ion binding"/>
    <property type="evidence" value="ECO:0007669"/>
    <property type="project" value="UniProtKB-KW"/>
</dbReference>
<proteinExistence type="predicted"/>
<keyword evidence="1" id="KW-0479">Metal-binding</keyword>
<gene>
    <name evidence="5" type="ORF">E0485_01740</name>
</gene>
<dbReference type="Gene3D" id="3.20.20.140">
    <property type="entry name" value="Metal-dependent hydrolases"/>
    <property type="match status" value="1"/>
</dbReference>
<dbReference type="AlphaFoldDB" id="A0A4R4ENL1"/>
<protein>
    <submittedName>
        <fullName evidence="5">Amidohydrolase/deacetylase family metallohydrolase</fullName>
    </submittedName>
</protein>
<feature type="binding site" evidence="1">
    <location>
        <position position="193"/>
    </location>
    <ligand>
        <name>Zn(2+)</name>
        <dbReference type="ChEBI" id="CHEBI:29105"/>
        <label>2</label>
    </ligand>
</feature>
<dbReference type="SUPFAM" id="SSF51338">
    <property type="entry name" value="Composite domain of metallo-dependent hydrolases"/>
    <property type="match status" value="1"/>
</dbReference>
<sequence>MKIDVLIEHGTVIDPSTGHSGKYDVAITGDRIVGILEPGTVGGDIQRRVNAEGCLVTPGLIDIHAHIFEAVPQMGVKPDNFGVDQGVTTIADAGSSGEQNFHDFVERSVKQNATEVLAWLNISSPGLVEGRSELADLNRLVVESTLARIAEYPETIIGIKARMSGSVVKGSGISPLAVAKSVARRAELPVMVHIGNAPPKLQDVLDLMEEGDVLTHAFHGKPGGILDEHGQLIPQAQRALDRGVRFDVGHGSASFSFATMNRARELGITPYSISTDLYLVNWLNGPVYSLTTTMTKFLALGYSIDQIIEWTTAAPARILRKSDDIGTLKVGTIADISILKIVDQPVELIDSENEKLSYNKLIQAQYTMKSGELYTCK</sequence>
<reference evidence="5 6" key="1">
    <citation type="submission" date="2019-03" db="EMBL/GenBank/DDBJ databases">
        <authorList>
            <person name="Kim M.K.M."/>
        </authorList>
    </citation>
    <scope>NUCLEOTIDE SEQUENCE [LARGE SCALE GENOMIC DNA]</scope>
    <source>
        <strain evidence="5 6">18JY21-1</strain>
    </source>
</reference>
<dbReference type="InterPro" id="IPR032466">
    <property type="entry name" value="Metal_Hydrolase"/>
</dbReference>
<evidence type="ECO:0000256" key="2">
    <source>
        <dbReference type="PIRSR" id="PIRSR039004-2"/>
    </source>
</evidence>
<keyword evidence="1" id="KW-0862">Zinc</keyword>
<dbReference type="InterPro" id="IPR011059">
    <property type="entry name" value="Metal-dep_hydrolase_composite"/>
</dbReference>
<feature type="binding site" evidence="1">
    <location>
        <position position="66"/>
    </location>
    <ligand>
        <name>Zn(2+)</name>
        <dbReference type="ChEBI" id="CHEBI:29105"/>
        <label>1</label>
    </ligand>
</feature>
<dbReference type="PIRSF" id="PIRSF039004">
    <property type="entry name" value="ADE_EF_0837"/>
    <property type="match status" value="1"/>
</dbReference>
<evidence type="ECO:0000256" key="3">
    <source>
        <dbReference type="PIRSR" id="PIRSR039004-3"/>
    </source>
</evidence>
<dbReference type="InterPro" id="IPR020043">
    <property type="entry name" value="Deacetylase_Atu3266-like"/>
</dbReference>
<keyword evidence="6" id="KW-1185">Reference proteome</keyword>
<feature type="domain" description="Amidohydrolase-related" evidence="4">
    <location>
        <begin position="55"/>
        <end position="353"/>
    </location>
</feature>
<dbReference type="Gene3D" id="2.30.40.10">
    <property type="entry name" value="Urease, subunit C, domain 1"/>
    <property type="match status" value="1"/>
</dbReference>
<dbReference type="PANTHER" id="PTHR42717">
    <property type="entry name" value="DIHYDROOROTASE-RELATED"/>
    <property type="match status" value="1"/>
</dbReference>
<feature type="binding site" description="via carbamate group" evidence="1">
    <location>
        <position position="160"/>
    </location>
    <ligand>
        <name>Zn(2+)</name>
        <dbReference type="ChEBI" id="CHEBI:29105"/>
        <label>1</label>
    </ligand>
</feature>
<evidence type="ECO:0000313" key="5">
    <source>
        <dbReference type="EMBL" id="TCZ81030.1"/>
    </source>
</evidence>
<feature type="modified residue" description="N6-carboxylysine" evidence="2">
    <location>
        <position position="160"/>
    </location>
</feature>
<dbReference type="EMBL" id="SKFG01000001">
    <property type="protein sequence ID" value="TCZ81030.1"/>
    <property type="molecule type" value="Genomic_DNA"/>
</dbReference>
<organism evidence="5 6">
    <name type="scientific">Paenibacillus albiflavus</name>
    <dbReference type="NCBI Taxonomy" id="2545760"/>
    <lineage>
        <taxon>Bacteria</taxon>
        <taxon>Bacillati</taxon>
        <taxon>Bacillota</taxon>
        <taxon>Bacilli</taxon>
        <taxon>Bacillales</taxon>
        <taxon>Paenibacillaceae</taxon>
        <taxon>Paenibacillus</taxon>
    </lineage>
</organism>
<feature type="binding site" evidence="1">
    <location>
        <position position="276"/>
    </location>
    <ligand>
        <name>Zn(2+)</name>
        <dbReference type="ChEBI" id="CHEBI:29105"/>
        <label>1</label>
    </ligand>
</feature>
<feature type="binding site" description="via carbamate group" evidence="1">
    <location>
        <position position="160"/>
    </location>
    <ligand>
        <name>Zn(2+)</name>
        <dbReference type="ChEBI" id="CHEBI:29105"/>
        <label>2</label>
    </ligand>
</feature>
<dbReference type="RefSeq" id="WP_132415918.1">
    <property type="nucleotide sequence ID" value="NZ_SKFG01000001.1"/>
</dbReference>
<dbReference type="PANTHER" id="PTHR42717:SF1">
    <property type="entry name" value="IMIDAZOLONEPROPIONASE AND RELATED AMIDOHYDROLASES"/>
    <property type="match status" value="1"/>
</dbReference>
<dbReference type="GO" id="GO:0016810">
    <property type="term" value="F:hydrolase activity, acting on carbon-nitrogen (but not peptide) bonds"/>
    <property type="evidence" value="ECO:0007669"/>
    <property type="project" value="InterPro"/>
</dbReference>
<feature type="binding site" evidence="1">
    <location>
        <position position="64"/>
    </location>
    <ligand>
        <name>Zn(2+)</name>
        <dbReference type="ChEBI" id="CHEBI:29105"/>
        <label>1</label>
    </ligand>
</feature>
<dbReference type="OrthoDB" id="9796020at2"/>